<gene>
    <name evidence="2" type="ORF">IAD50_08070</name>
</gene>
<dbReference type="GO" id="GO:0009055">
    <property type="term" value="F:electron transfer activity"/>
    <property type="evidence" value="ECO:0007669"/>
    <property type="project" value="InterPro"/>
</dbReference>
<proteinExistence type="predicted"/>
<sequence>MESILIYGSKYGSTRRYAEELSKRTGIPAVACSDAPDLSNKKIIVYLGGLYAGGILGLTKTLRGFSLRDGQRLMLVTVGLADPSETENRENLRASLQRQLPAGLLGQSKLFHLRGGIDYRKLSFSHRTVMALLYRSLRSIPAEKQTAENRALIETYGRHVDFTDFNSLEPIIREIQKENRAL</sequence>
<reference evidence="2" key="1">
    <citation type="submission" date="2020-10" db="EMBL/GenBank/DDBJ databases">
        <authorList>
            <person name="Gilroy R."/>
        </authorList>
    </citation>
    <scope>NUCLEOTIDE SEQUENCE</scope>
    <source>
        <strain evidence="2">CHK195-4489</strain>
    </source>
</reference>
<organism evidence="2 3">
    <name type="scientific">Candidatus Egerieisoma faecipullorum</name>
    <dbReference type="NCBI Taxonomy" id="2840963"/>
    <lineage>
        <taxon>Bacteria</taxon>
        <taxon>Bacillati</taxon>
        <taxon>Bacillota</taxon>
        <taxon>Clostridia</taxon>
        <taxon>Eubacteriales</taxon>
        <taxon>Clostridiaceae</taxon>
        <taxon>Clostridiaceae incertae sedis</taxon>
        <taxon>Candidatus Egerieisoma</taxon>
    </lineage>
</organism>
<evidence type="ECO:0000259" key="1">
    <source>
        <dbReference type="Pfam" id="PF12724"/>
    </source>
</evidence>
<dbReference type="Proteomes" id="UP000824089">
    <property type="component" value="Unassembled WGS sequence"/>
</dbReference>
<name>A0A9D1IB72_9CLOT</name>
<protein>
    <recommendedName>
        <fullName evidence="1">Flavodoxin domain-containing protein</fullName>
    </recommendedName>
</protein>
<comment type="caution">
    <text evidence="2">The sequence shown here is derived from an EMBL/GenBank/DDBJ whole genome shotgun (WGS) entry which is preliminary data.</text>
</comment>
<dbReference type="EMBL" id="DVMM01000176">
    <property type="protein sequence ID" value="HIU30235.1"/>
    <property type="molecule type" value="Genomic_DNA"/>
</dbReference>
<evidence type="ECO:0000313" key="2">
    <source>
        <dbReference type="EMBL" id="HIU30235.1"/>
    </source>
</evidence>
<evidence type="ECO:0000313" key="3">
    <source>
        <dbReference type="Proteomes" id="UP000824089"/>
    </source>
</evidence>
<dbReference type="PROSITE" id="PS00201">
    <property type="entry name" value="FLAVODOXIN"/>
    <property type="match status" value="1"/>
</dbReference>
<dbReference type="InterPro" id="IPR001226">
    <property type="entry name" value="Flavodoxin_CS"/>
</dbReference>
<dbReference type="InterPro" id="IPR026816">
    <property type="entry name" value="Flavodoxin_dom"/>
</dbReference>
<dbReference type="Pfam" id="PF12724">
    <property type="entry name" value="Flavodoxin_5"/>
    <property type="match status" value="1"/>
</dbReference>
<dbReference type="GO" id="GO:0010181">
    <property type="term" value="F:FMN binding"/>
    <property type="evidence" value="ECO:0007669"/>
    <property type="project" value="InterPro"/>
</dbReference>
<reference evidence="2" key="2">
    <citation type="journal article" date="2021" name="PeerJ">
        <title>Extensive microbial diversity within the chicken gut microbiome revealed by metagenomics and culture.</title>
        <authorList>
            <person name="Gilroy R."/>
            <person name="Ravi A."/>
            <person name="Getino M."/>
            <person name="Pursley I."/>
            <person name="Horton D.L."/>
            <person name="Alikhan N.F."/>
            <person name="Baker D."/>
            <person name="Gharbi K."/>
            <person name="Hall N."/>
            <person name="Watson M."/>
            <person name="Adriaenssens E.M."/>
            <person name="Foster-Nyarko E."/>
            <person name="Jarju S."/>
            <person name="Secka A."/>
            <person name="Antonio M."/>
            <person name="Oren A."/>
            <person name="Chaudhuri R.R."/>
            <person name="La Ragione R."/>
            <person name="Hildebrand F."/>
            <person name="Pallen M.J."/>
        </authorList>
    </citation>
    <scope>NUCLEOTIDE SEQUENCE</scope>
    <source>
        <strain evidence="2">CHK195-4489</strain>
    </source>
</reference>
<feature type="domain" description="Flavodoxin" evidence="1">
    <location>
        <begin position="4"/>
        <end position="135"/>
    </location>
</feature>
<dbReference type="AlphaFoldDB" id="A0A9D1IB72"/>
<accession>A0A9D1IB72</accession>